<feature type="domain" description="AMP-dependent synthetase/ligase" evidence="2">
    <location>
        <begin position="71"/>
        <end position="468"/>
    </location>
</feature>
<name>F0ZAK1_DICPU</name>
<keyword evidence="5" id="KW-1185">Reference proteome</keyword>
<protein>
    <recommendedName>
        <fullName evidence="6">AMP-dependent synthetase/ligase domain-containing protein</fullName>
    </recommendedName>
</protein>
<sequence length="671" mass="76859">METLAYKLSEPFNYYNDKEFSEKDNISFWEEVSKKYINWDKIYDKVWSGNENKPEWFKGGKLNLCNNALDRHLSERGDQIALFHECPALEVSSTLTYNELWKKVCIFSRALKNLGVKKGDKVLIFMPTMMECAIAMLSCARIGAIHSVTYIAYNFNNLSQRIEHLKPKILITVNFGVKENKYTHYVPTIKKALEKSIHKIETIIMLDRIDFINKEKQLQYLEKNKEIELGYQTLENTIDYKELVDGLEPLLEYELLDAVDPIYFLYTSGTTGHPKGAVAEAGGFLVQALYSYNRNYGISPGETFFTPSDIGWQLGHNLLYASLFIGGRFVLYEGDLFVPTLDVFRVIEMTEASLFLSVPTEFRTFQKLDPNAKEILKYNLDKLRAIILCGEVLDSSIFNYVTKTIKKPVVDNYGQTETGWCIITSSSQQIPFKIFSCGKPVPGFNTKVINPENREPAKPNEIGELLIKLPVPPSCIQTLLLDVNQEQYSRKYLNKYPGYYGTGDLCKFDEDGNYYIMSRVDDVINVGGDLVYNTLCEDIIQKNKMILENIVAAGKDDYYGQVPIGFIILKKEFKSIYDENKILFLSSLKKELNDVLETSHFLPNSTLKHLVVVTGFPKTRSNKKIRNVVSKIFNDEAYEISQSMSNPEVINNLISELDEFKLVLLKSNEDI</sequence>
<evidence type="ECO:0000313" key="5">
    <source>
        <dbReference type="Proteomes" id="UP000001064"/>
    </source>
</evidence>
<dbReference type="VEuPathDB" id="AmoebaDB:DICPUDRAFT_27694"/>
<dbReference type="Gene3D" id="3.30.300.30">
    <property type="match status" value="1"/>
</dbReference>
<proteinExistence type="inferred from homology"/>
<dbReference type="PROSITE" id="PS00455">
    <property type="entry name" value="AMP_BINDING"/>
    <property type="match status" value="1"/>
</dbReference>
<dbReference type="InterPro" id="IPR042099">
    <property type="entry name" value="ANL_N_sf"/>
</dbReference>
<dbReference type="PANTHER" id="PTHR43347">
    <property type="entry name" value="ACYL-COA SYNTHETASE"/>
    <property type="match status" value="1"/>
</dbReference>
<comment type="similarity">
    <text evidence="1">Belongs to the ATP-dependent AMP-binding enzyme family.</text>
</comment>
<dbReference type="RefSeq" id="XP_003284440.1">
    <property type="nucleotide sequence ID" value="XM_003284392.1"/>
</dbReference>
<dbReference type="KEGG" id="dpp:DICPUDRAFT_27694"/>
<dbReference type="STRING" id="5786.F0ZAK1"/>
<dbReference type="InterPro" id="IPR032387">
    <property type="entry name" value="ACAS_N"/>
</dbReference>
<dbReference type="Pfam" id="PF00501">
    <property type="entry name" value="AMP-binding"/>
    <property type="match status" value="1"/>
</dbReference>
<dbReference type="PANTHER" id="PTHR43347:SF3">
    <property type="entry name" value="ACYL-COA SYNTHETASE SHORT-CHAIN FAMILY MEMBER 3, MITOCHONDRIAL"/>
    <property type="match status" value="1"/>
</dbReference>
<dbReference type="Gene3D" id="3.40.50.12780">
    <property type="entry name" value="N-terminal domain of ligase-like"/>
    <property type="match status" value="1"/>
</dbReference>
<dbReference type="eggNOG" id="KOG1175">
    <property type="taxonomic scope" value="Eukaryota"/>
</dbReference>
<evidence type="ECO:0000256" key="1">
    <source>
        <dbReference type="ARBA" id="ARBA00006432"/>
    </source>
</evidence>
<dbReference type="GO" id="GO:0050218">
    <property type="term" value="F:propionate-CoA ligase activity"/>
    <property type="evidence" value="ECO:0000318"/>
    <property type="project" value="GO_Central"/>
</dbReference>
<accession>F0ZAK1</accession>
<dbReference type="EMBL" id="GL870965">
    <property type="protein sequence ID" value="EGC38987.1"/>
    <property type="molecule type" value="Genomic_DNA"/>
</dbReference>
<dbReference type="InterPro" id="IPR000873">
    <property type="entry name" value="AMP-dep_synth/lig_dom"/>
</dbReference>
<gene>
    <name evidence="4" type="ORF">DICPUDRAFT_27694</name>
</gene>
<dbReference type="InParanoid" id="F0ZAK1"/>
<evidence type="ECO:0000259" key="2">
    <source>
        <dbReference type="Pfam" id="PF00501"/>
    </source>
</evidence>
<dbReference type="AlphaFoldDB" id="F0ZAK1"/>
<dbReference type="GeneID" id="10506090"/>
<dbReference type="OrthoDB" id="1706066at2759"/>
<evidence type="ECO:0000259" key="3">
    <source>
        <dbReference type="Pfam" id="PF16177"/>
    </source>
</evidence>
<dbReference type="Proteomes" id="UP000001064">
    <property type="component" value="Unassembled WGS sequence"/>
</dbReference>
<organism evidence="4 5">
    <name type="scientific">Dictyostelium purpureum</name>
    <name type="common">Slime mold</name>
    <dbReference type="NCBI Taxonomy" id="5786"/>
    <lineage>
        <taxon>Eukaryota</taxon>
        <taxon>Amoebozoa</taxon>
        <taxon>Evosea</taxon>
        <taxon>Eumycetozoa</taxon>
        <taxon>Dictyostelia</taxon>
        <taxon>Dictyosteliales</taxon>
        <taxon>Dictyosteliaceae</taxon>
        <taxon>Dictyostelium</taxon>
    </lineage>
</organism>
<feature type="domain" description="Acetyl-coenzyme A synthetase N-terminal" evidence="3">
    <location>
        <begin position="14"/>
        <end position="68"/>
    </location>
</feature>
<dbReference type="SUPFAM" id="SSF56801">
    <property type="entry name" value="Acetyl-CoA synthetase-like"/>
    <property type="match status" value="1"/>
</dbReference>
<evidence type="ECO:0000313" key="4">
    <source>
        <dbReference type="EMBL" id="EGC38987.1"/>
    </source>
</evidence>
<dbReference type="InterPro" id="IPR045851">
    <property type="entry name" value="AMP-bd_C_sf"/>
</dbReference>
<reference evidence="5" key="1">
    <citation type="journal article" date="2011" name="Genome Biol.">
        <title>Comparative genomics of the social amoebae Dictyostelium discoideum and Dictyostelium purpureum.</title>
        <authorList>
            <consortium name="US DOE Joint Genome Institute (JGI-PGF)"/>
            <person name="Sucgang R."/>
            <person name="Kuo A."/>
            <person name="Tian X."/>
            <person name="Salerno W."/>
            <person name="Parikh A."/>
            <person name="Feasley C.L."/>
            <person name="Dalin E."/>
            <person name="Tu H."/>
            <person name="Huang E."/>
            <person name="Barry K."/>
            <person name="Lindquist E."/>
            <person name="Shapiro H."/>
            <person name="Bruce D."/>
            <person name="Schmutz J."/>
            <person name="Salamov A."/>
            <person name="Fey P."/>
            <person name="Gaudet P."/>
            <person name="Anjard C."/>
            <person name="Babu M.M."/>
            <person name="Basu S."/>
            <person name="Bushmanova Y."/>
            <person name="van der Wel H."/>
            <person name="Katoh-Kurasawa M."/>
            <person name="Dinh C."/>
            <person name="Coutinho P.M."/>
            <person name="Saito T."/>
            <person name="Elias M."/>
            <person name="Schaap P."/>
            <person name="Kay R.R."/>
            <person name="Henrissat B."/>
            <person name="Eichinger L."/>
            <person name="Rivero F."/>
            <person name="Putnam N.H."/>
            <person name="West C.M."/>
            <person name="Loomis W.F."/>
            <person name="Chisholm R.L."/>
            <person name="Shaulsky G."/>
            <person name="Strassmann J.E."/>
            <person name="Queller D.C."/>
            <person name="Kuspa A."/>
            <person name="Grigoriev I.V."/>
        </authorList>
    </citation>
    <scope>NUCLEOTIDE SEQUENCE [LARGE SCALE GENOMIC DNA]</scope>
    <source>
        <strain evidence="5">QSDP1</strain>
    </source>
</reference>
<evidence type="ECO:0008006" key="6">
    <source>
        <dbReference type="Google" id="ProtNLM"/>
    </source>
</evidence>
<dbReference type="Pfam" id="PF16177">
    <property type="entry name" value="ACAS_N"/>
    <property type="match status" value="1"/>
</dbReference>
<dbReference type="InterPro" id="IPR020845">
    <property type="entry name" value="AMP-binding_CS"/>
</dbReference>